<dbReference type="InterPro" id="IPR017441">
    <property type="entry name" value="Protein_kinase_ATP_BS"/>
</dbReference>
<feature type="region of interest" description="Disordered" evidence="11">
    <location>
        <begin position="376"/>
        <end position="453"/>
    </location>
</feature>
<dbReference type="KEGG" id="daer:H9K75_02710"/>
<evidence type="ECO:0000313" key="13">
    <source>
        <dbReference type="EMBL" id="QNP49079.1"/>
    </source>
</evidence>
<feature type="binding site" evidence="10">
    <location>
        <position position="41"/>
    </location>
    <ligand>
        <name>ATP</name>
        <dbReference type="ChEBI" id="CHEBI:30616"/>
    </ligand>
</feature>
<dbReference type="InterPro" id="IPR000719">
    <property type="entry name" value="Prot_kinase_dom"/>
</dbReference>
<dbReference type="InterPro" id="IPR011009">
    <property type="entry name" value="Kinase-like_dom_sf"/>
</dbReference>
<dbReference type="PROSITE" id="PS50011">
    <property type="entry name" value="PROTEIN_KINASE_DOM"/>
    <property type="match status" value="1"/>
</dbReference>
<feature type="region of interest" description="Disordered" evidence="11">
    <location>
        <begin position="480"/>
        <end position="629"/>
    </location>
</feature>
<evidence type="ECO:0000256" key="5">
    <source>
        <dbReference type="ARBA" id="ARBA00022741"/>
    </source>
</evidence>
<dbReference type="SUPFAM" id="SSF56112">
    <property type="entry name" value="Protein kinase-like (PK-like)"/>
    <property type="match status" value="1"/>
</dbReference>
<evidence type="ECO:0000259" key="12">
    <source>
        <dbReference type="PROSITE" id="PS50011"/>
    </source>
</evidence>
<dbReference type="InterPro" id="IPR050660">
    <property type="entry name" value="NEK_Ser/Thr_kinase"/>
</dbReference>
<feature type="compositionally biased region" description="Polar residues" evidence="11">
    <location>
        <begin position="609"/>
        <end position="628"/>
    </location>
</feature>
<dbReference type="CDD" id="cd14014">
    <property type="entry name" value="STKc_PknB_like"/>
    <property type="match status" value="1"/>
</dbReference>
<feature type="domain" description="Protein kinase" evidence="12">
    <location>
        <begin position="12"/>
        <end position="286"/>
    </location>
</feature>
<evidence type="ECO:0000256" key="1">
    <source>
        <dbReference type="ARBA" id="ARBA00010886"/>
    </source>
</evidence>
<evidence type="ECO:0000256" key="3">
    <source>
        <dbReference type="ARBA" id="ARBA00022527"/>
    </source>
</evidence>
<sequence>MSLPLHTRLGEFEIISVIGEGGFSIVYLAHDHQLERTVAIKEYLPGAIAYRNADGIVLPRFEKYESTFKTGLQSFLKEARILAQFEHHSLIRIHRFWEQNGTAYMVMQYCQGKTMRQILQNDPERGRDEGWLKQVIAPVLDALKLLHSRNCYHRDLSPDNIMILDSGAPMLLDFGAARQVIGDMTQALTVILKPGFAPIEQYADDESMRQGPWTDIYGAGAVLYFAAAGKAPTASVARLVKDPIKKLSAQPDLPFTPQFSRAVDHALALFPPDRPQSIEEFAAELFANEAPVSPYQVLPTLSGAAVAASAEAARQQAARDLHAEEAASSSSSSQEPQAVGSAASNALLQPAHEEWTTSQPASPAPVGAPVEDKVVHTTSEPTATVVQDTEPVATATDADRQVVPESRAPSEPTAKKTAKQEPVPAHKPPTAKNPPTQPRREPRSPPQVDRRRPWGMYAGGAVAALAVLALAAYFLGGSSQPPAPPVQVSTESERSAQPAQQASVEPTTPVPPASSPAAIREQDAREPEPVASSPVVTPRTAVVPASATVTSTPVPPVSPVPPAQPTTNDGGRGTAVSQSPSASAPQTGRTLPGASTPGNSSESGRELPTRSSATTASAPGESAATSAVPNKPGAFVKFAIRPWGKVIVNGVEKGTSPPMVRMWLPEGDHRIVIENADFPSYSTSVKVEDKKDASVSYKFGR</sequence>
<dbReference type="EC" id="2.7.11.1" evidence="2"/>
<comment type="catalytic activity">
    <reaction evidence="9">
        <text>L-seryl-[protein] + ATP = O-phospho-L-seryl-[protein] + ADP + H(+)</text>
        <dbReference type="Rhea" id="RHEA:17989"/>
        <dbReference type="Rhea" id="RHEA-COMP:9863"/>
        <dbReference type="Rhea" id="RHEA-COMP:11604"/>
        <dbReference type="ChEBI" id="CHEBI:15378"/>
        <dbReference type="ChEBI" id="CHEBI:29999"/>
        <dbReference type="ChEBI" id="CHEBI:30616"/>
        <dbReference type="ChEBI" id="CHEBI:83421"/>
        <dbReference type="ChEBI" id="CHEBI:456216"/>
        <dbReference type="EC" id="2.7.11.1"/>
    </reaction>
</comment>
<dbReference type="PANTHER" id="PTHR43671">
    <property type="entry name" value="SERINE/THREONINE-PROTEIN KINASE NEK"/>
    <property type="match status" value="1"/>
</dbReference>
<dbReference type="GO" id="GO:0005524">
    <property type="term" value="F:ATP binding"/>
    <property type="evidence" value="ECO:0007669"/>
    <property type="project" value="UniProtKB-UniRule"/>
</dbReference>
<evidence type="ECO:0000256" key="9">
    <source>
        <dbReference type="ARBA" id="ARBA00048679"/>
    </source>
</evidence>
<proteinExistence type="inferred from homology"/>
<evidence type="ECO:0000256" key="2">
    <source>
        <dbReference type="ARBA" id="ARBA00012513"/>
    </source>
</evidence>
<keyword evidence="7 10" id="KW-0067">ATP-binding</keyword>
<feature type="compositionally biased region" description="Pro residues" evidence="11">
    <location>
        <begin position="553"/>
        <end position="564"/>
    </location>
</feature>
<dbReference type="AlphaFoldDB" id="A0A7H0GLB3"/>
<keyword evidence="3" id="KW-0723">Serine/threonine-protein kinase</keyword>
<protein>
    <recommendedName>
        <fullName evidence="2">non-specific serine/threonine protein kinase</fullName>
        <ecNumber evidence="2">2.7.11.1</ecNumber>
    </recommendedName>
</protein>
<evidence type="ECO:0000256" key="4">
    <source>
        <dbReference type="ARBA" id="ARBA00022679"/>
    </source>
</evidence>
<keyword evidence="6 13" id="KW-0418">Kinase</keyword>
<keyword evidence="5 10" id="KW-0547">Nucleotide-binding</keyword>
<keyword evidence="4" id="KW-0808">Transferase</keyword>
<evidence type="ECO:0000256" key="11">
    <source>
        <dbReference type="SAM" id="MobiDB-lite"/>
    </source>
</evidence>
<gene>
    <name evidence="13" type="ORF">H9K75_02710</name>
</gene>
<dbReference type="InterPro" id="IPR008266">
    <property type="entry name" value="Tyr_kinase_AS"/>
</dbReference>
<feature type="compositionally biased region" description="Low complexity" evidence="11">
    <location>
        <begin position="532"/>
        <end position="552"/>
    </location>
</feature>
<dbReference type="PANTHER" id="PTHR43671:SF98">
    <property type="entry name" value="SERINE_THREONINE-PROTEIN KINASE NEK11"/>
    <property type="match status" value="1"/>
</dbReference>
<feature type="region of interest" description="Disordered" evidence="11">
    <location>
        <begin position="316"/>
        <end position="342"/>
    </location>
</feature>
<keyword evidence="14" id="KW-1185">Reference proteome</keyword>
<feature type="compositionally biased region" description="Basic and acidic residues" evidence="11">
    <location>
        <begin position="438"/>
        <end position="452"/>
    </location>
</feature>
<dbReference type="PROSITE" id="PS00107">
    <property type="entry name" value="PROTEIN_KINASE_ATP"/>
    <property type="match status" value="1"/>
</dbReference>
<organism evidence="13 14">
    <name type="scientific">Diaphorobacter aerolatus</name>
    <dbReference type="NCBI Taxonomy" id="1288495"/>
    <lineage>
        <taxon>Bacteria</taxon>
        <taxon>Pseudomonadati</taxon>
        <taxon>Pseudomonadota</taxon>
        <taxon>Betaproteobacteria</taxon>
        <taxon>Burkholderiales</taxon>
        <taxon>Comamonadaceae</taxon>
        <taxon>Diaphorobacter</taxon>
    </lineage>
</organism>
<reference evidence="13 14" key="1">
    <citation type="submission" date="2020-08" db="EMBL/GenBank/DDBJ databases">
        <title>Genome sequence of Diaphorobacter aerolatus KACC 16536T.</title>
        <authorList>
            <person name="Hyun D.-W."/>
            <person name="Bae J.-W."/>
        </authorList>
    </citation>
    <scope>NUCLEOTIDE SEQUENCE [LARGE SCALE GENOMIC DNA]</scope>
    <source>
        <strain evidence="13 14">KACC 16536</strain>
    </source>
</reference>
<dbReference type="GO" id="GO:0004674">
    <property type="term" value="F:protein serine/threonine kinase activity"/>
    <property type="evidence" value="ECO:0007669"/>
    <property type="project" value="UniProtKB-KW"/>
</dbReference>
<dbReference type="Gene3D" id="1.10.510.10">
    <property type="entry name" value="Transferase(Phosphotransferase) domain 1"/>
    <property type="match status" value="1"/>
</dbReference>
<feature type="compositionally biased region" description="Polar residues" evidence="11">
    <location>
        <begin position="376"/>
        <end position="387"/>
    </location>
</feature>
<comment type="similarity">
    <text evidence="1">Belongs to the protein kinase superfamily. NEK Ser/Thr protein kinase family. NIMA subfamily.</text>
</comment>
<comment type="catalytic activity">
    <reaction evidence="8">
        <text>L-threonyl-[protein] + ATP = O-phospho-L-threonyl-[protein] + ADP + H(+)</text>
        <dbReference type="Rhea" id="RHEA:46608"/>
        <dbReference type="Rhea" id="RHEA-COMP:11060"/>
        <dbReference type="Rhea" id="RHEA-COMP:11605"/>
        <dbReference type="ChEBI" id="CHEBI:15378"/>
        <dbReference type="ChEBI" id="CHEBI:30013"/>
        <dbReference type="ChEBI" id="CHEBI:30616"/>
        <dbReference type="ChEBI" id="CHEBI:61977"/>
        <dbReference type="ChEBI" id="CHEBI:456216"/>
        <dbReference type="EC" id="2.7.11.1"/>
    </reaction>
</comment>
<dbReference type="PROSITE" id="PS00109">
    <property type="entry name" value="PROTEIN_KINASE_TYR"/>
    <property type="match status" value="1"/>
</dbReference>
<evidence type="ECO:0000313" key="14">
    <source>
        <dbReference type="Proteomes" id="UP000516028"/>
    </source>
</evidence>
<dbReference type="RefSeq" id="WP_187724671.1">
    <property type="nucleotide sequence ID" value="NZ_CP060783.1"/>
</dbReference>
<accession>A0A7H0GLB3</accession>
<dbReference type="Pfam" id="PF00069">
    <property type="entry name" value="Pkinase"/>
    <property type="match status" value="1"/>
</dbReference>
<evidence type="ECO:0000256" key="7">
    <source>
        <dbReference type="ARBA" id="ARBA00022840"/>
    </source>
</evidence>
<name>A0A7H0GLB3_9BURK</name>
<feature type="compositionally biased region" description="Pro residues" evidence="11">
    <location>
        <begin position="425"/>
        <end position="437"/>
    </location>
</feature>
<dbReference type="EMBL" id="CP060783">
    <property type="protein sequence ID" value="QNP49079.1"/>
    <property type="molecule type" value="Genomic_DNA"/>
</dbReference>
<evidence type="ECO:0000256" key="6">
    <source>
        <dbReference type="ARBA" id="ARBA00022777"/>
    </source>
</evidence>
<feature type="compositionally biased region" description="Low complexity" evidence="11">
    <location>
        <begin position="577"/>
        <end position="586"/>
    </location>
</feature>
<evidence type="ECO:0000256" key="10">
    <source>
        <dbReference type="PROSITE-ProRule" id="PRU10141"/>
    </source>
</evidence>
<dbReference type="Proteomes" id="UP000516028">
    <property type="component" value="Chromosome"/>
</dbReference>
<evidence type="ECO:0000256" key="8">
    <source>
        <dbReference type="ARBA" id="ARBA00047899"/>
    </source>
</evidence>